<organism evidence="1">
    <name type="scientific">bioreactor metagenome</name>
    <dbReference type="NCBI Taxonomy" id="1076179"/>
    <lineage>
        <taxon>unclassified sequences</taxon>
        <taxon>metagenomes</taxon>
        <taxon>ecological metagenomes</taxon>
    </lineage>
</organism>
<proteinExistence type="predicted"/>
<dbReference type="AlphaFoldDB" id="A0A645H7D5"/>
<protein>
    <submittedName>
        <fullName evidence="1">Uncharacterized protein</fullName>
    </submittedName>
</protein>
<gene>
    <name evidence="1" type="ORF">SDC9_182409</name>
</gene>
<evidence type="ECO:0000313" key="1">
    <source>
        <dbReference type="EMBL" id="MPN34915.1"/>
    </source>
</evidence>
<accession>A0A645H7D5</accession>
<comment type="caution">
    <text evidence="1">The sequence shown here is derived from an EMBL/GenBank/DDBJ whole genome shotgun (WGS) entry which is preliminary data.</text>
</comment>
<dbReference type="EMBL" id="VSSQ01088204">
    <property type="protein sequence ID" value="MPN34915.1"/>
    <property type="molecule type" value="Genomic_DNA"/>
</dbReference>
<reference evidence="1" key="1">
    <citation type="submission" date="2019-08" db="EMBL/GenBank/DDBJ databases">
        <authorList>
            <person name="Kucharzyk K."/>
            <person name="Murdoch R.W."/>
            <person name="Higgins S."/>
            <person name="Loffler F."/>
        </authorList>
    </citation>
    <scope>NUCLEOTIDE SEQUENCE</scope>
</reference>
<sequence length="154" mass="17914">MDEFTDTKTGGIQQFQAGTIPQPQNGFDIRCSHQAFDFIHREHFRQLLLLFRQLDGDHRIVFDQSFLLQVLMESPETGDHPSDRGCRQFFLIQKLKIQKHIRLDHIPECMNLILFQKMAIFSEVPLITGDGIIGQPSLDPQITPVCIYFFFHIL</sequence>
<name>A0A645H7D5_9ZZZZ</name>